<keyword evidence="2" id="KW-1185">Reference proteome</keyword>
<feature type="region of interest" description="Disordered" evidence="1">
    <location>
        <begin position="1"/>
        <end position="129"/>
    </location>
</feature>
<feature type="compositionally biased region" description="Polar residues" evidence="1">
    <location>
        <begin position="64"/>
        <end position="93"/>
    </location>
</feature>
<organism evidence="2 3">
    <name type="scientific">Globodera pallida</name>
    <name type="common">Potato cyst nematode worm</name>
    <name type="synonym">Heterodera pallida</name>
    <dbReference type="NCBI Taxonomy" id="36090"/>
    <lineage>
        <taxon>Eukaryota</taxon>
        <taxon>Metazoa</taxon>
        <taxon>Ecdysozoa</taxon>
        <taxon>Nematoda</taxon>
        <taxon>Chromadorea</taxon>
        <taxon>Rhabditida</taxon>
        <taxon>Tylenchina</taxon>
        <taxon>Tylenchomorpha</taxon>
        <taxon>Tylenchoidea</taxon>
        <taxon>Heteroderidae</taxon>
        <taxon>Heteroderinae</taxon>
        <taxon>Globodera</taxon>
    </lineage>
</organism>
<feature type="compositionally biased region" description="Polar residues" evidence="1">
    <location>
        <begin position="1"/>
        <end position="19"/>
    </location>
</feature>
<dbReference type="Proteomes" id="UP000050741">
    <property type="component" value="Unassembled WGS sequence"/>
</dbReference>
<reference evidence="2" key="2">
    <citation type="submission" date="2014-05" db="EMBL/GenBank/DDBJ databases">
        <title>The genome and life-stage specific transcriptomes of Globodera pallida elucidate key aspects of plant parasitism by a cyst nematode.</title>
        <authorList>
            <person name="Cotton J.A."/>
            <person name="Lilley C.J."/>
            <person name="Jones L.M."/>
            <person name="Kikuchi T."/>
            <person name="Reid A.J."/>
            <person name="Thorpe P."/>
            <person name="Tsai I.J."/>
            <person name="Beasley H."/>
            <person name="Blok V."/>
            <person name="Cock P.J.A."/>
            <person name="Van den Akker S.E."/>
            <person name="Holroyd N."/>
            <person name="Hunt M."/>
            <person name="Mantelin S."/>
            <person name="Naghra H."/>
            <person name="Pain A."/>
            <person name="Palomares-Rius J.E."/>
            <person name="Zarowiecki M."/>
            <person name="Berriman M."/>
            <person name="Jones J.T."/>
            <person name="Urwin P.E."/>
        </authorList>
    </citation>
    <scope>NUCLEOTIDE SEQUENCE [LARGE SCALE GENOMIC DNA]</scope>
    <source>
        <strain evidence="2">Lindley</strain>
    </source>
</reference>
<dbReference type="WBParaSite" id="GPLIN_001525000">
    <property type="protein sequence ID" value="GPLIN_001525000"/>
    <property type="gene ID" value="GPLIN_001525000"/>
</dbReference>
<evidence type="ECO:0000313" key="3">
    <source>
        <dbReference type="WBParaSite" id="GPLIN_001525000"/>
    </source>
</evidence>
<accession>A0A183CQU2</accession>
<protein>
    <submittedName>
        <fullName evidence="3">Uncharacterized protein</fullName>
    </submittedName>
</protein>
<name>A0A183CQU2_GLOPA</name>
<evidence type="ECO:0000256" key="1">
    <source>
        <dbReference type="SAM" id="MobiDB-lite"/>
    </source>
</evidence>
<dbReference type="AlphaFoldDB" id="A0A183CQU2"/>
<sequence length="181" mass="19318">MFGSLSPLSPNSETNSSPANCPHCRRRSGPAGRHFGLDGLSPADAGEVHQQQRNGELLPPMPISVSSQGLSSICSPPTLSRQFTQQGEQLTQSRQRHMALPPTGPDGRTLRKGNTVGEASSPKLSCSGLPLTNRHNKSCDWLGPGTVKSFQPNALPQQDEVHVLSNPIAQVGFGVSLFKFN</sequence>
<evidence type="ECO:0000313" key="2">
    <source>
        <dbReference type="Proteomes" id="UP000050741"/>
    </source>
</evidence>
<reference evidence="2" key="1">
    <citation type="submission" date="2013-12" db="EMBL/GenBank/DDBJ databases">
        <authorList>
            <person name="Aslett M."/>
        </authorList>
    </citation>
    <scope>NUCLEOTIDE SEQUENCE [LARGE SCALE GENOMIC DNA]</scope>
    <source>
        <strain evidence="2">Lindley</strain>
    </source>
</reference>
<proteinExistence type="predicted"/>
<reference evidence="3" key="3">
    <citation type="submission" date="2016-06" db="UniProtKB">
        <authorList>
            <consortium name="WormBaseParasite"/>
        </authorList>
    </citation>
    <scope>IDENTIFICATION</scope>
</reference>